<dbReference type="Pfam" id="PF02214">
    <property type="entry name" value="BTB_2"/>
    <property type="match status" value="1"/>
</dbReference>
<dbReference type="EMBL" id="CACRXK020004930">
    <property type="protein sequence ID" value="CAB4004539.1"/>
    <property type="molecule type" value="Genomic_DNA"/>
</dbReference>
<name>A0A6S7HJN7_PARCT</name>
<organism evidence="1 2">
    <name type="scientific">Paramuricea clavata</name>
    <name type="common">Red gorgonian</name>
    <name type="synonym">Violescent sea-whip</name>
    <dbReference type="NCBI Taxonomy" id="317549"/>
    <lineage>
        <taxon>Eukaryota</taxon>
        <taxon>Metazoa</taxon>
        <taxon>Cnidaria</taxon>
        <taxon>Anthozoa</taxon>
        <taxon>Octocorallia</taxon>
        <taxon>Malacalcyonacea</taxon>
        <taxon>Plexauridae</taxon>
        <taxon>Paramuricea</taxon>
    </lineage>
</organism>
<dbReference type="GO" id="GO:0051260">
    <property type="term" value="P:protein homooligomerization"/>
    <property type="evidence" value="ECO:0007669"/>
    <property type="project" value="InterPro"/>
</dbReference>
<keyword evidence="1" id="KW-0813">Transport</keyword>
<dbReference type="InterPro" id="IPR003131">
    <property type="entry name" value="T1-type_BTB"/>
</dbReference>
<dbReference type="Gene3D" id="3.30.710.10">
    <property type="entry name" value="Potassium Channel Kv1.1, Chain A"/>
    <property type="match status" value="1"/>
</dbReference>
<keyword evidence="2" id="KW-1185">Reference proteome</keyword>
<reference evidence="1" key="1">
    <citation type="submission" date="2020-04" db="EMBL/GenBank/DDBJ databases">
        <authorList>
            <person name="Alioto T."/>
            <person name="Alioto T."/>
            <person name="Gomez Garrido J."/>
        </authorList>
    </citation>
    <scope>NUCLEOTIDE SEQUENCE</scope>
    <source>
        <strain evidence="1">A484AB</strain>
    </source>
</reference>
<dbReference type="CDD" id="cd18316">
    <property type="entry name" value="BTB_POZ_KCTD-like"/>
    <property type="match status" value="1"/>
</dbReference>
<dbReference type="SUPFAM" id="SSF54695">
    <property type="entry name" value="POZ domain"/>
    <property type="match status" value="1"/>
</dbReference>
<protein>
    <submittedName>
        <fullName evidence="1">K+ channel tetramerisation subfamily</fullName>
    </submittedName>
</protein>
<evidence type="ECO:0000313" key="2">
    <source>
        <dbReference type="Proteomes" id="UP001152795"/>
    </source>
</evidence>
<dbReference type="PANTHER" id="PTHR14499:SF136">
    <property type="entry name" value="GH08630P"/>
    <property type="match status" value="1"/>
</dbReference>
<dbReference type="SMART" id="SM00225">
    <property type="entry name" value="BTB"/>
    <property type="match status" value="1"/>
</dbReference>
<accession>A0A6S7HJN7</accession>
<proteinExistence type="predicted"/>
<keyword evidence="1" id="KW-0407">Ion channel</keyword>
<dbReference type="InterPro" id="IPR000210">
    <property type="entry name" value="BTB/POZ_dom"/>
</dbReference>
<dbReference type="Proteomes" id="UP001152795">
    <property type="component" value="Unassembled WGS sequence"/>
</dbReference>
<dbReference type="GO" id="GO:0034220">
    <property type="term" value="P:monoatomic ion transmembrane transport"/>
    <property type="evidence" value="ECO:0007669"/>
    <property type="project" value="UniProtKB-KW"/>
</dbReference>
<dbReference type="AlphaFoldDB" id="A0A6S7HJN7"/>
<dbReference type="OrthoDB" id="2414723at2759"/>
<sequence length="151" mass="16961">MSNGIPDLAPLLTALKEEIEKVNRQVQEVDGAAPEAFEVNDEIIRLNVGGQQFTAERSTLCQVEGSLLASWFSGGSKDGLKYEDGYVVFNFNPQFFAYILDYLRAKRIASPEKPAPLPKVPEDETKKFHDLVEYLGLRDEFLPTDIAHDEK</sequence>
<keyword evidence="1" id="KW-0406">Ion transport</keyword>
<evidence type="ECO:0000313" key="1">
    <source>
        <dbReference type="EMBL" id="CAB4004539.1"/>
    </source>
</evidence>
<dbReference type="InterPro" id="IPR011333">
    <property type="entry name" value="SKP1/BTB/POZ_sf"/>
</dbReference>
<comment type="caution">
    <text evidence="1">The sequence shown here is derived from an EMBL/GenBank/DDBJ whole genome shotgun (WGS) entry which is preliminary data.</text>
</comment>
<gene>
    <name evidence="1" type="ORF">PACLA_8A061610</name>
</gene>
<dbReference type="PANTHER" id="PTHR14499">
    <property type="entry name" value="POTASSIUM CHANNEL TETRAMERIZATION DOMAIN-CONTAINING"/>
    <property type="match status" value="1"/>
</dbReference>